<evidence type="ECO:0000256" key="1">
    <source>
        <dbReference type="SAM" id="MobiDB-lite"/>
    </source>
</evidence>
<feature type="region of interest" description="Disordered" evidence="1">
    <location>
        <begin position="193"/>
        <end position="217"/>
    </location>
</feature>
<dbReference type="AlphaFoldDB" id="A0A498K527"/>
<evidence type="ECO:0000313" key="4">
    <source>
        <dbReference type="Proteomes" id="UP000290289"/>
    </source>
</evidence>
<feature type="compositionally biased region" description="Polar residues" evidence="1">
    <location>
        <begin position="203"/>
        <end position="217"/>
    </location>
</feature>
<evidence type="ECO:0000259" key="2">
    <source>
        <dbReference type="Pfam" id="PF12776"/>
    </source>
</evidence>
<comment type="caution">
    <text evidence="3">The sequence shown here is derived from an EMBL/GenBank/DDBJ whole genome shotgun (WGS) entry which is preliminary data.</text>
</comment>
<gene>
    <name evidence="3" type="ORF">DVH24_002564</name>
</gene>
<evidence type="ECO:0000313" key="3">
    <source>
        <dbReference type="EMBL" id="RXI02486.1"/>
    </source>
</evidence>
<dbReference type="Pfam" id="PF12776">
    <property type="entry name" value="Myb_DNA-bind_3"/>
    <property type="match status" value="1"/>
</dbReference>
<dbReference type="PANTHER" id="PTHR46929">
    <property type="entry name" value="EXPRESSED PROTEIN"/>
    <property type="match status" value="1"/>
</dbReference>
<dbReference type="InterPro" id="IPR024752">
    <property type="entry name" value="Myb/SANT-like_dom"/>
</dbReference>
<feature type="region of interest" description="Disordered" evidence="1">
    <location>
        <begin position="1"/>
        <end position="56"/>
    </location>
</feature>
<proteinExistence type="predicted"/>
<reference evidence="3 4" key="1">
    <citation type="submission" date="2018-10" db="EMBL/GenBank/DDBJ databases">
        <title>A high-quality apple genome assembly.</title>
        <authorList>
            <person name="Hu J."/>
        </authorList>
    </citation>
    <scope>NUCLEOTIDE SEQUENCE [LARGE SCALE GENOMIC DNA]</scope>
    <source>
        <strain evidence="4">cv. HFTH1</strain>
        <tissue evidence="3">Young leaf</tissue>
    </source>
</reference>
<name>A0A498K527_MALDO</name>
<protein>
    <recommendedName>
        <fullName evidence="2">Myb/SANT-like domain-containing protein</fullName>
    </recommendedName>
</protein>
<sequence>MVLCASHNEGKRIQPYPGKPYPRARAENALQQEQPQPDLPIDSEVDSSSMGTRARTGGDRLRTVWTPEMDRYFIDLMLEQVGKGNKFDDHLFSKRAWKHMASLFNAKFNFPYEKDVLKNRHKTLRNLYKAVKILLHQRGFSWDETRQMVTADNNAWDGYIKVHPDARSFRIKTIPYYRDLCLIYGDAAFEEKGDNVPEESSHSSETGKTAATQPTNVNQDKAEALRDIIVVYGAATEVSGMEELNMGNLKEYIWQQVIRLQWRFSTDMY</sequence>
<feature type="compositionally biased region" description="Basic and acidic residues" evidence="1">
    <location>
        <begin position="193"/>
        <end position="202"/>
    </location>
</feature>
<keyword evidence="4" id="KW-1185">Reference proteome</keyword>
<accession>A0A498K527</accession>
<dbReference type="Proteomes" id="UP000290289">
    <property type="component" value="Chromosome 3"/>
</dbReference>
<dbReference type="PANTHER" id="PTHR46929:SF11">
    <property type="entry name" value="MYB_SANT-LIKE DNA-BINDING DOMAIN PROTEIN"/>
    <property type="match status" value="1"/>
</dbReference>
<feature type="domain" description="Myb/SANT-like" evidence="2">
    <location>
        <begin position="65"/>
        <end position="159"/>
    </location>
</feature>
<dbReference type="EMBL" id="RDQH01000329">
    <property type="protein sequence ID" value="RXI02486.1"/>
    <property type="molecule type" value="Genomic_DNA"/>
</dbReference>
<organism evidence="3 4">
    <name type="scientific">Malus domestica</name>
    <name type="common">Apple</name>
    <name type="synonym">Pyrus malus</name>
    <dbReference type="NCBI Taxonomy" id="3750"/>
    <lineage>
        <taxon>Eukaryota</taxon>
        <taxon>Viridiplantae</taxon>
        <taxon>Streptophyta</taxon>
        <taxon>Embryophyta</taxon>
        <taxon>Tracheophyta</taxon>
        <taxon>Spermatophyta</taxon>
        <taxon>Magnoliopsida</taxon>
        <taxon>eudicotyledons</taxon>
        <taxon>Gunneridae</taxon>
        <taxon>Pentapetalae</taxon>
        <taxon>rosids</taxon>
        <taxon>fabids</taxon>
        <taxon>Rosales</taxon>
        <taxon>Rosaceae</taxon>
        <taxon>Amygdaloideae</taxon>
        <taxon>Maleae</taxon>
        <taxon>Malus</taxon>
    </lineage>
</organism>